<keyword evidence="4" id="KW-0456">Lyase</keyword>
<dbReference type="GO" id="GO:0046872">
    <property type="term" value="F:metal ion binding"/>
    <property type="evidence" value="ECO:0007669"/>
    <property type="project" value="UniProtKB-KW"/>
</dbReference>
<evidence type="ECO:0000256" key="1">
    <source>
        <dbReference type="ARBA" id="ARBA00005495"/>
    </source>
</evidence>
<dbReference type="PANTHER" id="PTHR33337:SF40">
    <property type="entry name" value="CENP-V_GFA DOMAIN-CONTAINING PROTEIN-RELATED"/>
    <property type="match status" value="1"/>
</dbReference>
<evidence type="ECO:0000256" key="3">
    <source>
        <dbReference type="ARBA" id="ARBA00022833"/>
    </source>
</evidence>
<dbReference type="InterPro" id="IPR006913">
    <property type="entry name" value="CENP-V/GFA"/>
</dbReference>
<evidence type="ECO:0000313" key="7">
    <source>
        <dbReference type="Proteomes" id="UP000234530"/>
    </source>
</evidence>
<dbReference type="InterPro" id="IPR011057">
    <property type="entry name" value="Mss4-like_sf"/>
</dbReference>
<accession>A0A2H5EXM0</accession>
<evidence type="ECO:0000256" key="4">
    <source>
        <dbReference type="ARBA" id="ARBA00023239"/>
    </source>
</evidence>
<organism evidence="6 7">
    <name type="scientific">Paracoccus zhejiangensis</name>
    <dbReference type="NCBI Taxonomy" id="1077935"/>
    <lineage>
        <taxon>Bacteria</taxon>
        <taxon>Pseudomonadati</taxon>
        <taxon>Pseudomonadota</taxon>
        <taxon>Alphaproteobacteria</taxon>
        <taxon>Rhodobacterales</taxon>
        <taxon>Paracoccaceae</taxon>
        <taxon>Paracoccus</taxon>
    </lineage>
</organism>
<keyword evidence="2" id="KW-0479">Metal-binding</keyword>
<protein>
    <submittedName>
        <fullName evidence="6">Aldehyde-activating protein</fullName>
    </submittedName>
</protein>
<dbReference type="PANTHER" id="PTHR33337">
    <property type="entry name" value="GFA DOMAIN-CONTAINING PROTEIN"/>
    <property type="match status" value="1"/>
</dbReference>
<dbReference type="Pfam" id="PF04828">
    <property type="entry name" value="GFA"/>
    <property type="match status" value="1"/>
</dbReference>
<dbReference type="OrthoDB" id="9807246at2"/>
<sequence length="148" mass="16110">MTVHTGSCRCGKVRISVTGAPMLTMACHCSGCQRMTASAFSLSSLYHQDVVTIEGETVMGGMQGELQHHCCAFCLSWVFTRADFLGPLVNIRSTMIQGGAAEKPFIECWLEEKLPWVSIGATHAYTQFPPEAEFPALMAEFAQQSGRG</sequence>
<feature type="domain" description="CENP-V/GFA" evidence="5">
    <location>
        <begin position="4"/>
        <end position="106"/>
    </location>
</feature>
<name>A0A2H5EXM0_9RHOB</name>
<keyword evidence="3" id="KW-0862">Zinc</keyword>
<evidence type="ECO:0000256" key="2">
    <source>
        <dbReference type="ARBA" id="ARBA00022723"/>
    </source>
</evidence>
<reference evidence="6 7" key="1">
    <citation type="journal article" date="2013" name="Antonie Van Leeuwenhoek">
        <title>Paracoccus zhejiangensis sp. nov., isolated from activated sludge in wastewater-treatment system.</title>
        <authorList>
            <person name="Wu Z.G."/>
            <person name="Zhang D.F."/>
            <person name="Liu Y.L."/>
            <person name="Wang F."/>
            <person name="Jiang X."/>
            <person name="Li C."/>
            <person name="Li S.P."/>
            <person name="Hong Q."/>
            <person name="Li W.J."/>
        </authorList>
    </citation>
    <scope>NUCLEOTIDE SEQUENCE [LARGE SCALE GENOMIC DNA]</scope>
    <source>
        <strain evidence="6 7">J6</strain>
    </source>
</reference>
<gene>
    <name evidence="6" type="ORF">CX676_07490</name>
</gene>
<proteinExistence type="inferred from homology"/>
<dbReference type="PROSITE" id="PS51891">
    <property type="entry name" value="CENP_V_GFA"/>
    <property type="match status" value="1"/>
</dbReference>
<keyword evidence="7" id="KW-1185">Reference proteome</keyword>
<comment type="similarity">
    <text evidence="1">Belongs to the Gfa family.</text>
</comment>
<dbReference type="RefSeq" id="WP_101752068.1">
    <property type="nucleotide sequence ID" value="NZ_CP025430.1"/>
</dbReference>
<evidence type="ECO:0000259" key="5">
    <source>
        <dbReference type="PROSITE" id="PS51891"/>
    </source>
</evidence>
<evidence type="ECO:0000313" key="6">
    <source>
        <dbReference type="EMBL" id="AUH64027.1"/>
    </source>
</evidence>
<dbReference type="KEGG" id="pzh:CX676_07490"/>
<dbReference type="AlphaFoldDB" id="A0A2H5EXM0"/>
<dbReference type="Proteomes" id="UP000234530">
    <property type="component" value="Chromosome"/>
</dbReference>
<dbReference type="GO" id="GO:0016846">
    <property type="term" value="F:carbon-sulfur lyase activity"/>
    <property type="evidence" value="ECO:0007669"/>
    <property type="project" value="InterPro"/>
</dbReference>
<dbReference type="EMBL" id="CP025430">
    <property type="protein sequence ID" value="AUH64027.1"/>
    <property type="molecule type" value="Genomic_DNA"/>
</dbReference>
<dbReference type="Gene3D" id="3.90.1590.10">
    <property type="entry name" value="glutathione-dependent formaldehyde- activating enzyme (gfa)"/>
    <property type="match status" value="1"/>
</dbReference>
<dbReference type="SUPFAM" id="SSF51316">
    <property type="entry name" value="Mss4-like"/>
    <property type="match status" value="1"/>
</dbReference>